<keyword evidence="9" id="KW-0175">Coiled coil</keyword>
<dbReference type="InterPro" id="IPR004087">
    <property type="entry name" value="KH_dom"/>
</dbReference>
<dbReference type="CDD" id="cd22431">
    <property type="entry name" value="KH-I_RNaseY"/>
    <property type="match status" value="1"/>
</dbReference>
<evidence type="ECO:0000256" key="2">
    <source>
        <dbReference type="ARBA" id="ARBA00022722"/>
    </source>
</evidence>
<dbReference type="GO" id="GO:0005886">
    <property type="term" value="C:plasma membrane"/>
    <property type="evidence" value="ECO:0007669"/>
    <property type="project" value="UniProtKB-UniRule"/>
</dbReference>
<dbReference type="InterPro" id="IPR006675">
    <property type="entry name" value="HDIG_dom"/>
</dbReference>
<dbReference type="NCBIfam" id="TIGR03319">
    <property type="entry name" value="RNase_Y"/>
    <property type="match status" value="1"/>
</dbReference>
<comment type="similarity">
    <text evidence="7">Belongs to the RNase Y family.</text>
</comment>
<sequence>MVIILVPSVILAVIIGYQFGKIKILKEQKVAKEDATSLLKKAEEEAQKIKKEMVIEAKQEITSSREAFSREMKKQQDDLKQIEDRLTRREEAIAKREEAITKKEEKIENLRLNVEKEKEEAEKLLNEQREKLHEIASLNPDQAKELVFNVTRDEMEKDLAHLYSEIKERYAEEAETDSKWVITTAMQRYASTYVNDVTVSSVELPNDDMKGRIIGREGRNIRAFESLTGVDVIIDDTPESVVLSCFDPLRREIAKMTIERLIEDGRIHPAMIEEFYDKSKKEIEKIVHDEGQKAILTVGISNMHPELIKLLGRLKFRTSFGQNVLYHSIEVAQIAAMMAEELDLDVEKVKRGALLHDIGKAVDHEVQGTHAMIGGELAKRYREKDAVVNMIQAHHEEVPFQSPESVLVAAADSISASRPGARRESIEIYIKRLQKLEEIATSHKNVTKAYAIQAGREIRIMVEPDKVDDEIADKMAYDVAREIELSMEYPGQVKVVVIREKRSVEYAK</sequence>
<evidence type="ECO:0000256" key="6">
    <source>
        <dbReference type="ARBA" id="ARBA00023136"/>
    </source>
</evidence>
<evidence type="ECO:0000256" key="4">
    <source>
        <dbReference type="ARBA" id="ARBA00022801"/>
    </source>
</evidence>
<keyword evidence="4 7" id="KW-0378">Hydrolase</keyword>
<reference evidence="11" key="1">
    <citation type="journal article" date="2020" name="mSystems">
        <title>Genome- and Community-Level Interaction Insights into Carbon Utilization and Element Cycling Functions of Hydrothermarchaeota in Hydrothermal Sediment.</title>
        <authorList>
            <person name="Zhou Z."/>
            <person name="Liu Y."/>
            <person name="Xu W."/>
            <person name="Pan J."/>
            <person name="Luo Z.H."/>
            <person name="Li M."/>
        </authorList>
    </citation>
    <scope>NUCLEOTIDE SEQUENCE [LARGE SCALE GENOMIC DNA]</scope>
    <source>
        <strain evidence="11">SpSt-966</strain>
    </source>
</reference>
<dbReference type="PANTHER" id="PTHR12826:SF15">
    <property type="entry name" value="RIBONUCLEASE Y"/>
    <property type="match status" value="1"/>
</dbReference>
<evidence type="ECO:0000256" key="5">
    <source>
        <dbReference type="ARBA" id="ARBA00022884"/>
    </source>
</evidence>
<dbReference type="AlphaFoldDB" id="A0A7V3REU4"/>
<evidence type="ECO:0000259" key="10">
    <source>
        <dbReference type="PROSITE" id="PS51831"/>
    </source>
</evidence>
<dbReference type="PANTHER" id="PTHR12826">
    <property type="entry name" value="RIBONUCLEASE Y"/>
    <property type="match status" value="1"/>
</dbReference>
<keyword evidence="2 7" id="KW-0540">Nuclease</keyword>
<protein>
    <recommendedName>
        <fullName evidence="7 8">Ribonuclease Y</fullName>
        <shortName evidence="7">RNase Y</shortName>
        <ecNumber evidence="7 8">3.1.-.-</ecNumber>
    </recommendedName>
</protein>
<feature type="domain" description="HD" evidence="10">
    <location>
        <begin position="324"/>
        <end position="417"/>
    </location>
</feature>
<dbReference type="InterPro" id="IPR022711">
    <property type="entry name" value="RNase_Y_N"/>
</dbReference>
<dbReference type="HAMAP" id="MF_00335">
    <property type="entry name" value="RNase_Y"/>
    <property type="match status" value="1"/>
</dbReference>
<name>A0A7V3REU4_9BACT</name>
<dbReference type="EMBL" id="DTPE01000178">
    <property type="protein sequence ID" value="HGE75341.1"/>
    <property type="molecule type" value="Genomic_DNA"/>
</dbReference>
<keyword evidence="1" id="KW-1003">Cell membrane</keyword>
<dbReference type="CDD" id="cd00077">
    <property type="entry name" value="HDc"/>
    <property type="match status" value="1"/>
</dbReference>
<proteinExistence type="inferred from homology"/>
<dbReference type="GO" id="GO:0003723">
    <property type="term" value="F:RNA binding"/>
    <property type="evidence" value="ECO:0007669"/>
    <property type="project" value="UniProtKB-UniRule"/>
</dbReference>
<dbReference type="EC" id="3.1.-.-" evidence="7 8"/>
<dbReference type="SUPFAM" id="SSF109604">
    <property type="entry name" value="HD-domain/PDEase-like"/>
    <property type="match status" value="1"/>
</dbReference>
<dbReference type="GO" id="GO:0016787">
    <property type="term" value="F:hydrolase activity"/>
    <property type="evidence" value="ECO:0007669"/>
    <property type="project" value="UniProtKB-KW"/>
</dbReference>
<dbReference type="SMART" id="SM00471">
    <property type="entry name" value="HDc"/>
    <property type="match status" value="1"/>
</dbReference>
<dbReference type="Pfam" id="PF12072">
    <property type="entry name" value="RNase_Y_N"/>
    <property type="match status" value="1"/>
</dbReference>
<dbReference type="InterPro" id="IPR006674">
    <property type="entry name" value="HD_domain"/>
</dbReference>
<evidence type="ECO:0000256" key="9">
    <source>
        <dbReference type="SAM" id="Coils"/>
    </source>
</evidence>
<feature type="coiled-coil region" evidence="9">
    <location>
        <begin position="25"/>
        <end position="138"/>
    </location>
</feature>
<comment type="function">
    <text evidence="7">Endoribonuclease that initiates mRNA decay.</text>
</comment>
<dbReference type="Pfam" id="PF00013">
    <property type="entry name" value="KH_1"/>
    <property type="match status" value="1"/>
</dbReference>
<dbReference type="NCBIfam" id="TIGR00277">
    <property type="entry name" value="HDIG"/>
    <property type="match status" value="1"/>
</dbReference>
<dbReference type="Pfam" id="PF01966">
    <property type="entry name" value="HD"/>
    <property type="match status" value="1"/>
</dbReference>
<evidence type="ECO:0000313" key="11">
    <source>
        <dbReference type="EMBL" id="HGE75341.1"/>
    </source>
</evidence>
<dbReference type="InterPro" id="IPR004088">
    <property type="entry name" value="KH_dom_type_1"/>
</dbReference>
<dbReference type="Gene3D" id="1.10.3210.10">
    <property type="entry name" value="Hypothetical protein af1432"/>
    <property type="match status" value="1"/>
</dbReference>
<dbReference type="InterPro" id="IPR003607">
    <property type="entry name" value="HD/PDEase_dom"/>
</dbReference>
<keyword evidence="3 7" id="KW-0255">Endonuclease</keyword>
<evidence type="ECO:0000256" key="3">
    <source>
        <dbReference type="ARBA" id="ARBA00022759"/>
    </source>
</evidence>
<accession>A0A7V3REU4</accession>
<keyword evidence="5 7" id="KW-0694">RNA-binding</keyword>
<dbReference type="InterPro" id="IPR017705">
    <property type="entry name" value="Ribonuclease_Y"/>
</dbReference>
<dbReference type="SMART" id="SM00322">
    <property type="entry name" value="KH"/>
    <property type="match status" value="1"/>
</dbReference>
<gene>
    <name evidence="7 11" type="primary">rny</name>
    <name evidence="11" type="ORF">ENX73_04370</name>
</gene>
<dbReference type="PROSITE" id="PS50084">
    <property type="entry name" value="KH_TYPE_1"/>
    <property type="match status" value="1"/>
</dbReference>
<dbReference type="SUPFAM" id="SSF54791">
    <property type="entry name" value="Eukaryotic type KH-domain (KH-domain type I)"/>
    <property type="match status" value="1"/>
</dbReference>
<dbReference type="PROSITE" id="PS51831">
    <property type="entry name" value="HD"/>
    <property type="match status" value="1"/>
</dbReference>
<organism evidence="11">
    <name type="scientific">Mesoaciditoga lauensis</name>
    <dbReference type="NCBI Taxonomy" id="1495039"/>
    <lineage>
        <taxon>Bacteria</taxon>
        <taxon>Thermotogati</taxon>
        <taxon>Thermotogota</taxon>
        <taxon>Thermotogae</taxon>
        <taxon>Mesoaciditogales</taxon>
        <taxon>Mesoaciditogaceae</taxon>
        <taxon>Mesoaciditoga</taxon>
    </lineage>
</organism>
<comment type="caution">
    <text evidence="11">The sequence shown here is derived from an EMBL/GenBank/DDBJ whole genome shotgun (WGS) entry which is preliminary data.</text>
</comment>
<dbReference type="InterPro" id="IPR036612">
    <property type="entry name" value="KH_dom_type_1_sf"/>
</dbReference>
<dbReference type="GO" id="GO:0006402">
    <property type="term" value="P:mRNA catabolic process"/>
    <property type="evidence" value="ECO:0007669"/>
    <property type="project" value="UniProtKB-UniRule"/>
</dbReference>
<evidence type="ECO:0000256" key="1">
    <source>
        <dbReference type="ARBA" id="ARBA00022475"/>
    </source>
</evidence>
<keyword evidence="6" id="KW-0472">Membrane</keyword>
<evidence type="ECO:0000256" key="8">
    <source>
        <dbReference type="NCBIfam" id="TIGR03319"/>
    </source>
</evidence>
<dbReference type="Gene3D" id="3.30.1370.10">
    <property type="entry name" value="K Homology domain, type 1"/>
    <property type="match status" value="1"/>
</dbReference>
<dbReference type="GO" id="GO:0004521">
    <property type="term" value="F:RNA endonuclease activity"/>
    <property type="evidence" value="ECO:0007669"/>
    <property type="project" value="UniProtKB-UniRule"/>
</dbReference>
<evidence type="ECO:0000256" key="7">
    <source>
        <dbReference type="HAMAP-Rule" id="MF_00335"/>
    </source>
</evidence>